<sequence>MDIEILRKIQPDDIQQLKYQGIMKPTGDNHLFDIIAERAAEYRLNIPRSKFNNSIVKVMSFKQYFEKKFNHNNIDGRPCWRDTVLVLEYDKTKCKNPNYVSDYLLKQI</sequence>
<reference evidence="1" key="1">
    <citation type="submission" date="2020-05" db="EMBL/GenBank/DDBJ databases">
        <authorList>
            <person name="Chiriac C."/>
            <person name="Salcher M."/>
            <person name="Ghai R."/>
            <person name="Kavagutti S V."/>
        </authorList>
    </citation>
    <scope>NUCLEOTIDE SEQUENCE</scope>
</reference>
<accession>A0A6J7X118</accession>
<proteinExistence type="predicted"/>
<organism evidence="1">
    <name type="scientific">uncultured Caudovirales phage</name>
    <dbReference type="NCBI Taxonomy" id="2100421"/>
    <lineage>
        <taxon>Viruses</taxon>
        <taxon>Duplodnaviria</taxon>
        <taxon>Heunggongvirae</taxon>
        <taxon>Uroviricota</taxon>
        <taxon>Caudoviricetes</taxon>
        <taxon>Peduoviridae</taxon>
        <taxon>Maltschvirus</taxon>
        <taxon>Maltschvirus maltsch</taxon>
    </lineage>
</organism>
<protein>
    <submittedName>
        <fullName evidence="1">Uncharacterized protein</fullName>
    </submittedName>
</protein>
<gene>
    <name evidence="1" type="ORF">UFOVP389_42</name>
</gene>
<evidence type="ECO:0000313" key="1">
    <source>
        <dbReference type="EMBL" id="CAB5224190.1"/>
    </source>
</evidence>
<name>A0A6J7X118_9CAUD</name>
<dbReference type="EMBL" id="LR798332">
    <property type="protein sequence ID" value="CAB5224190.1"/>
    <property type="molecule type" value="Genomic_DNA"/>
</dbReference>